<reference evidence="2" key="2">
    <citation type="submission" date="2023-05" db="EMBL/GenBank/DDBJ databases">
        <authorList>
            <consortium name="Lawrence Berkeley National Laboratory"/>
            <person name="Steindorff A."/>
            <person name="Hensen N."/>
            <person name="Bonometti L."/>
            <person name="Westerberg I."/>
            <person name="Brannstrom I.O."/>
            <person name="Guillou S."/>
            <person name="Cros-Aarteil S."/>
            <person name="Calhoun S."/>
            <person name="Haridas S."/>
            <person name="Kuo A."/>
            <person name="Mondo S."/>
            <person name="Pangilinan J."/>
            <person name="Riley R."/>
            <person name="Labutti K."/>
            <person name="Andreopoulos B."/>
            <person name="Lipzen A."/>
            <person name="Chen C."/>
            <person name="Yanf M."/>
            <person name="Daum C."/>
            <person name="Ng V."/>
            <person name="Clum A."/>
            <person name="Ohm R."/>
            <person name="Martin F."/>
            <person name="Silar P."/>
            <person name="Natvig D."/>
            <person name="Lalanne C."/>
            <person name="Gautier V."/>
            <person name="Ament-Velasquez S.L."/>
            <person name="Kruys A."/>
            <person name="Hutchinson M.I."/>
            <person name="Powell A.J."/>
            <person name="Barry K."/>
            <person name="Miller A.N."/>
            <person name="Grigoriev I.V."/>
            <person name="Debuchy R."/>
            <person name="Gladieux P."/>
            <person name="Thoren M.H."/>
            <person name="Johannesson H."/>
        </authorList>
    </citation>
    <scope>NUCLEOTIDE SEQUENCE</scope>
    <source>
        <strain evidence="2">CBS 141.50</strain>
    </source>
</reference>
<dbReference type="Proteomes" id="UP001302676">
    <property type="component" value="Unassembled WGS sequence"/>
</dbReference>
<feature type="region of interest" description="Disordered" evidence="1">
    <location>
        <begin position="1"/>
        <end position="69"/>
    </location>
</feature>
<dbReference type="RefSeq" id="XP_062641054.1">
    <property type="nucleotide sequence ID" value="XM_062779041.1"/>
</dbReference>
<evidence type="ECO:0000313" key="3">
    <source>
        <dbReference type="Proteomes" id="UP001302676"/>
    </source>
</evidence>
<organism evidence="2 3">
    <name type="scientific">Dichotomopilus funicola</name>
    <dbReference type="NCBI Taxonomy" id="1934379"/>
    <lineage>
        <taxon>Eukaryota</taxon>
        <taxon>Fungi</taxon>
        <taxon>Dikarya</taxon>
        <taxon>Ascomycota</taxon>
        <taxon>Pezizomycotina</taxon>
        <taxon>Sordariomycetes</taxon>
        <taxon>Sordariomycetidae</taxon>
        <taxon>Sordariales</taxon>
        <taxon>Chaetomiaceae</taxon>
        <taxon>Dichotomopilus</taxon>
    </lineage>
</organism>
<sequence length="425" mass="47371">MSDSEDPIDIADDVGDDDLFGDGDDVISDTGDAVGDQTAASDKEDDEPDTRRRRDIDDDEDEDEPREFREKLVAEVPLYRHRTPRSRDGGLHSLRVPDFIKFNPMEYKSDNWQPSRWDLENANTGNPIPAIRYRRDPKTGRMQSNANIHRWSDGSVTLSVGDEHYEIQSKALAPPQNKPYREVQDAHYYAAAAHLTTNSLLIVGHLTEQYTVRPNKELQDHALERLVADLAGAKKDRGADMIIATTVDPELQKRQAELAEKERAKLQRRRDTAAARADGTGSRYKGGGGGGGALSVGDLEGRRGAGAGGRKRGAPGGAKQKRRRPEYDSDDDLPSGARRVDNYDMDDGFLVNSEDEESEGVEGDDDEEELLDDDDEEDEAPPRAKRQRTTEPADEDAEGEDDGPTHVAEASRHRRRRVIEDDDEE</sequence>
<dbReference type="PANTHER" id="PTHR23146:SF0">
    <property type="entry name" value="RNA POLYMERASE-ASSOCIATED PROTEIN LEO1"/>
    <property type="match status" value="1"/>
</dbReference>
<evidence type="ECO:0000256" key="1">
    <source>
        <dbReference type="SAM" id="MobiDB-lite"/>
    </source>
</evidence>
<feature type="compositionally biased region" description="Acidic residues" evidence="1">
    <location>
        <begin position="1"/>
        <end position="27"/>
    </location>
</feature>
<dbReference type="GO" id="GO:0006368">
    <property type="term" value="P:transcription elongation by RNA polymerase II"/>
    <property type="evidence" value="ECO:0007669"/>
    <property type="project" value="InterPro"/>
</dbReference>
<feature type="compositionally biased region" description="Gly residues" evidence="1">
    <location>
        <begin position="284"/>
        <end position="294"/>
    </location>
</feature>
<dbReference type="GO" id="GO:0016593">
    <property type="term" value="C:Cdc73/Paf1 complex"/>
    <property type="evidence" value="ECO:0007669"/>
    <property type="project" value="InterPro"/>
</dbReference>
<accession>A0AAN6ZRM6</accession>
<dbReference type="AlphaFoldDB" id="A0AAN6ZRM6"/>
<dbReference type="GeneID" id="87815654"/>
<dbReference type="Pfam" id="PF04004">
    <property type="entry name" value="Leo1"/>
    <property type="match status" value="1"/>
</dbReference>
<reference evidence="2" key="1">
    <citation type="journal article" date="2023" name="Mol. Phylogenet. Evol.">
        <title>Genome-scale phylogeny and comparative genomics of the fungal order Sordariales.</title>
        <authorList>
            <person name="Hensen N."/>
            <person name="Bonometti L."/>
            <person name="Westerberg I."/>
            <person name="Brannstrom I.O."/>
            <person name="Guillou S."/>
            <person name="Cros-Aarteil S."/>
            <person name="Calhoun S."/>
            <person name="Haridas S."/>
            <person name="Kuo A."/>
            <person name="Mondo S."/>
            <person name="Pangilinan J."/>
            <person name="Riley R."/>
            <person name="LaButti K."/>
            <person name="Andreopoulos B."/>
            <person name="Lipzen A."/>
            <person name="Chen C."/>
            <person name="Yan M."/>
            <person name="Daum C."/>
            <person name="Ng V."/>
            <person name="Clum A."/>
            <person name="Steindorff A."/>
            <person name="Ohm R.A."/>
            <person name="Martin F."/>
            <person name="Silar P."/>
            <person name="Natvig D.O."/>
            <person name="Lalanne C."/>
            <person name="Gautier V."/>
            <person name="Ament-Velasquez S.L."/>
            <person name="Kruys A."/>
            <person name="Hutchinson M.I."/>
            <person name="Powell A.J."/>
            <person name="Barry K."/>
            <person name="Miller A.N."/>
            <person name="Grigoriev I.V."/>
            <person name="Debuchy R."/>
            <person name="Gladieux P."/>
            <person name="Hiltunen Thoren M."/>
            <person name="Johannesson H."/>
        </authorList>
    </citation>
    <scope>NUCLEOTIDE SEQUENCE</scope>
    <source>
        <strain evidence="2">CBS 141.50</strain>
    </source>
</reference>
<protein>
    <submittedName>
        <fullName evidence="2">Leo1-like protein-domain-containing protein</fullName>
    </submittedName>
</protein>
<feature type="compositionally biased region" description="Basic residues" evidence="1">
    <location>
        <begin position="309"/>
        <end position="324"/>
    </location>
</feature>
<dbReference type="PANTHER" id="PTHR23146">
    <property type="entry name" value="LEO1 PROTEIN"/>
    <property type="match status" value="1"/>
</dbReference>
<dbReference type="GO" id="GO:1990269">
    <property type="term" value="F:RNA polymerase II C-terminal domain phosphoserine binding"/>
    <property type="evidence" value="ECO:0007669"/>
    <property type="project" value="TreeGrafter"/>
</dbReference>
<comment type="caution">
    <text evidence="2">The sequence shown here is derived from an EMBL/GenBank/DDBJ whole genome shotgun (WGS) entry which is preliminary data.</text>
</comment>
<dbReference type="InterPro" id="IPR007149">
    <property type="entry name" value="Leo1"/>
</dbReference>
<dbReference type="EMBL" id="MU853555">
    <property type="protein sequence ID" value="KAK4147683.1"/>
    <property type="molecule type" value="Genomic_DNA"/>
</dbReference>
<gene>
    <name evidence="2" type="ORF">C8A04DRAFT_24230</name>
</gene>
<evidence type="ECO:0000313" key="2">
    <source>
        <dbReference type="EMBL" id="KAK4147683.1"/>
    </source>
</evidence>
<feature type="compositionally biased region" description="Basic and acidic residues" evidence="1">
    <location>
        <begin position="261"/>
        <end position="273"/>
    </location>
</feature>
<dbReference type="GO" id="GO:0032968">
    <property type="term" value="P:positive regulation of transcription elongation by RNA polymerase II"/>
    <property type="evidence" value="ECO:0007669"/>
    <property type="project" value="TreeGrafter"/>
</dbReference>
<proteinExistence type="predicted"/>
<name>A0AAN6ZRM6_9PEZI</name>
<feature type="compositionally biased region" description="Acidic residues" evidence="1">
    <location>
        <begin position="392"/>
        <end position="402"/>
    </location>
</feature>
<feature type="region of interest" description="Disordered" evidence="1">
    <location>
        <begin position="261"/>
        <end position="425"/>
    </location>
</feature>
<keyword evidence="3" id="KW-1185">Reference proteome</keyword>
<feature type="compositionally biased region" description="Acidic residues" evidence="1">
    <location>
        <begin position="343"/>
        <end position="379"/>
    </location>
</feature>